<sequence>VSPRVDPPYMASTRSSSQRLVTRSPGASLRAVGRSASLQSFTPRPKHGSGRRASEVLVLHLEEEATWRTASTGVESKGSHRPGATPVLEELQTVQKRLFERFAKLDEGLRAKDVQLEKLSQRLLAAESLAAERLQQARDAQEEVQVLKRALAAKAQELERLKGREHASDR</sequence>
<keyword evidence="1" id="KW-0175">Coiled coil</keyword>
<evidence type="ECO:0000256" key="2">
    <source>
        <dbReference type="SAM" id="MobiDB-lite"/>
    </source>
</evidence>
<protein>
    <submittedName>
        <fullName evidence="3">Uncharacterized protein</fullName>
    </submittedName>
</protein>
<feature type="region of interest" description="Disordered" evidence="2">
    <location>
        <begin position="1"/>
        <end position="53"/>
    </location>
</feature>
<feature type="compositionally biased region" description="Polar residues" evidence="2">
    <location>
        <begin position="12"/>
        <end position="21"/>
    </location>
</feature>
<dbReference type="EMBL" id="CAXAMN010025036">
    <property type="protein sequence ID" value="CAK9092139.1"/>
    <property type="molecule type" value="Genomic_DNA"/>
</dbReference>
<dbReference type="Proteomes" id="UP001642484">
    <property type="component" value="Unassembled WGS sequence"/>
</dbReference>
<comment type="caution">
    <text evidence="3">The sequence shown here is derived from an EMBL/GenBank/DDBJ whole genome shotgun (WGS) entry which is preliminary data.</text>
</comment>
<evidence type="ECO:0000313" key="3">
    <source>
        <dbReference type="EMBL" id="CAK9092139.1"/>
    </source>
</evidence>
<keyword evidence="4" id="KW-1185">Reference proteome</keyword>
<name>A0ABP0QVT8_9DINO</name>
<gene>
    <name evidence="3" type="ORF">CCMP2556_LOCUS44132</name>
</gene>
<evidence type="ECO:0000313" key="4">
    <source>
        <dbReference type="Proteomes" id="UP001642484"/>
    </source>
</evidence>
<feature type="coiled-coil region" evidence="1">
    <location>
        <begin position="130"/>
        <end position="164"/>
    </location>
</feature>
<reference evidence="3 4" key="1">
    <citation type="submission" date="2024-02" db="EMBL/GenBank/DDBJ databases">
        <authorList>
            <person name="Chen Y."/>
            <person name="Shah S."/>
            <person name="Dougan E. K."/>
            <person name="Thang M."/>
            <person name="Chan C."/>
        </authorList>
    </citation>
    <scope>NUCLEOTIDE SEQUENCE [LARGE SCALE GENOMIC DNA]</scope>
</reference>
<evidence type="ECO:0000256" key="1">
    <source>
        <dbReference type="SAM" id="Coils"/>
    </source>
</evidence>
<accession>A0ABP0QVT8</accession>
<proteinExistence type="predicted"/>
<feature type="non-terminal residue" evidence="3">
    <location>
        <position position="1"/>
    </location>
</feature>
<organism evidence="3 4">
    <name type="scientific">Durusdinium trenchii</name>
    <dbReference type="NCBI Taxonomy" id="1381693"/>
    <lineage>
        <taxon>Eukaryota</taxon>
        <taxon>Sar</taxon>
        <taxon>Alveolata</taxon>
        <taxon>Dinophyceae</taxon>
        <taxon>Suessiales</taxon>
        <taxon>Symbiodiniaceae</taxon>
        <taxon>Durusdinium</taxon>
    </lineage>
</organism>